<dbReference type="KEGG" id="xfh:XFHB_13845"/>
<reference evidence="2" key="1">
    <citation type="submission" date="2014-11" db="EMBL/GenBank/DDBJ databases">
        <title>Xylella fastidiosa Hib4 Genome Sequencing.</title>
        <authorList>
            <person name="Pierry P.M."/>
            <person name="da Silva A.M."/>
        </authorList>
    </citation>
    <scope>NUCLEOTIDE SEQUENCE [LARGE SCALE GENOMIC DNA]</scope>
    <source>
        <strain evidence="2">Hib4</strain>
    </source>
</reference>
<evidence type="ECO:0000313" key="2">
    <source>
        <dbReference type="Proteomes" id="UP000196980"/>
    </source>
</evidence>
<proteinExistence type="predicted"/>
<organism evidence="1 2">
    <name type="scientific">Xylella fastidiosa</name>
    <dbReference type="NCBI Taxonomy" id="2371"/>
    <lineage>
        <taxon>Bacteria</taxon>
        <taxon>Pseudomonadati</taxon>
        <taxon>Pseudomonadota</taxon>
        <taxon>Gammaproteobacteria</taxon>
        <taxon>Lysobacterales</taxon>
        <taxon>Lysobacteraceae</taxon>
        <taxon>Xylella</taxon>
    </lineage>
</organism>
<sequence>MSKLSVLDSHPVITYQYILCFTSLVSDVEHKIQSIEETLLQMFRVSSKVSDEKTIVGVLMMLRLLRGFFSELLEVRSGLPPLSLLHSL</sequence>
<gene>
    <name evidence="1" type="ORF">XFHB_13845</name>
</gene>
<accession>A0ABD7BY62</accession>
<name>A0ABD7BY62_XYLFS</name>
<dbReference type="RefSeq" id="WP_157293256.1">
    <property type="nucleotide sequence ID" value="NZ_CP009885.1"/>
</dbReference>
<protein>
    <submittedName>
        <fullName evidence="1">Uncharacterized protein</fullName>
    </submittedName>
</protein>
<dbReference type="Proteomes" id="UP000196980">
    <property type="component" value="Chromosome"/>
</dbReference>
<evidence type="ECO:0000313" key="1">
    <source>
        <dbReference type="EMBL" id="QPB72590.1"/>
    </source>
</evidence>
<dbReference type="AlphaFoldDB" id="A0ABD7BY62"/>
<dbReference type="EMBL" id="CP009885">
    <property type="protein sequence ID" value="QPB72590.1"/>
    <property type="molecule type" value="Genomic_DNA"/>
</dbReference>